<accession>A0A085N358</accession>
<protein>
    <submittedName>
        <fullName evidence="1">Uncharacterized protein</fullName>
    </submittedName>
</protein>
<organism evidence="1">
    <name type="scientific">Trichuris suis</name>
    <name type="common">pig whipworm</name>
    <dbReference type="NCBI Taxonomy" id="68888"/>
    <lineage>
        <taxon>Eukaryota</taxon>
        <taxon>Metazoa</taxon>
        <taxon>Ecdysozoa</taxon>
        <taxon>Nematoda</taxon>
        <taxon>Enoplea</taxon>
        <taxon>Dorylaimia</taxon>
        <taxon>Trichinellida</taxon>
        <taxon>Trichuridae</taxon>
        <taxon>Trichuris</taxon>
    </lineage>
</organism>
<dbReference type="Proteomes" id="UP000030758">
    <property type="component" value="Unassembled WGS sequence"/>
</dbReference>
<dbReference type="SUPFAM" id="SSF50630">
    <property type="entry name" value="Acid proteases"/>
    <property type="match status" value="1"/>
</dbReference>
<evidence type="ECO:0000313" key="1">
    <source>
        <dbReference type="EMBL" id="KFD63904.1"/>
    </source>
</evidence>
<gene>
    <name evidence="1" type="ORF">M514_23895</name>
</gene>
<name>A0A085N358_9BILA</name>
<dbReference type="OrthoDB" id="5875875at2759"/>
<proteinExistence type="predicted"/>
<reference evidence="1" key="1">
    <citation type="journal article" date="2014" name="Nat. Genet.">
        <title>Genome and transcriptome of the porcine whipworm Trichuris suis.</title>
        <authorList>
            <person name="Jex A.R."/>
            <person name="Nejsum P."/>
            <person name="Schwarz E.M."/>
            <person name="Hu L."/>
            <person name="Young N.D."/>
            <person name="Hall R.S."/>
            <person name="Korhonen P.K."/>
            <person name="Liao S."/>
            <person name="Thamsborg S."/>
            <person name="Xia J."/>
            <person name="Xu P."/>
            <person name="Wang S."/>
            <person name="Scheerlinck J.P."/>
            <person name="Hofmann A."/>
            <person name="Sternberg P.W."/>
            <person name="Wang J."/>
            <person name="Gasser R.B."/>
        </authorList>
    </citation>
    <scope>NUCLEOTIDE SEQUENCE [LARGE SCALE GENOMIC DNA]</scope>
    <source>
        <strain evidence="1">DCEP-RM93F</strain>
    </source>
</reference>
<dbReference type="InterPro" id="IPR021109">
    <property type="entry name" value="Peptidase_aspartic_dom_sf"/>
</dbReference>
<sequence length="234" mass="26313">MIERDPKLNVHDLAEEYQRLKSLKHDASLVENVSCMTSVTGAQAAKVSAPQRFQHNRSEGKTLTTPKGKPNSPCWFCGEWHFARHCPFAYHLCSECGAKEHKEGFCRPKKTGSDMFTQNAHRRKGRARSSGVFSTSAANPNLRKYVTPLVNGYPVQLQLDSGSGFTLVSYRTWEAMGRLVLLETSMEMVDASNHVMQLAAYFECQMSLNNRYGRGRCFVTTQGMLNPLGLDRIE</sequence>
<dbReference type="EMBL" id="KL367564">
    <property type="protein sequence ID" value="KFD63904.1"/>
    <property type="molecule type" value="Genomic_DNA"/>
</dbReference>
<dbReference type="AlphaFoldDB" id="A0A085N358"/>